<dbReference type="GO" id="GO:0004842">
    <property type="term" value="F:ubiquitin-protein transferase activity"/>
    <property type="evidence" value="ECO:0007669"/>
    <property type="project" value="TreeGrafter"/>
</dbReference>
<dbReference type="InterPro" id="IPR011011">
    <property type="entry name" value="Znf_FYVE_PHD"/>
</dbReference>
<reference evidence="7" key="1">
    <citation type="submission" date="2023-08" db="EMBL/GenBank/DDBJ databases">
        <title>Black Yeasts Isolated from many extreme environments.</title>
        <authorList>
            <person name="Coleine C."/>
            <person name="Stajich J.E."/>
            <person name="Selbmann L."/>
        </authorList>
    </citation>
    <scope>NUCLEOTIDE SEQUENCE</scope>
    <source>
        <strain evidence="7">CCFEE 5810</strain>
    </source>
</reference>
<dbReference type="Gene3D" id="1.10.10.60">
    <property type="entry name" value="Homeodomain-like"/>
    <property type="match status" value="1"/>
</dbReference>
<evidence type="ECO:0000313" key="7">
    <source>
        <dbReference type="EMBL" id="KAK5698228.1"/>
    </source>
</evidence>
<evidence type="ECO:0000256" key="1">
    <source>
        <dbReference type="ARBA" id="ARBA00022723"/>
    </source>
</evidence>
<feature type="region of interest" description="Disordered" evidence="4">
    <location>
        <begin position="174"/>
        <end position="245"/>
    </location>
</feature>
<dbReference type="InterPro" id="IPR001965">
    <property type="entry name" value="Znf_PHD"/>
</dbReference>
<feature type="compositionally biased region" description="Low complexity" evidence="4">
    <location>
        <begin position="1681"/>
        <end position="1702"/>
    </location>
</feature>
<evidence type="ECO:0000256" key="4">
    <source>
        <dbReference type="SAM" id="MobiDB-lite"/>
    </source>
</evidence>
<evidence type="ECO:0000259" key="6">
    <source>
        <dbReference type="PROSITE" id="PS51805"/>
    </source>
</evidence>
<dbReference type="InterPro" id="IPR013083">
    <property type="entry name" value="Znf_RING/FYVE/PHD"/>
</dbReference>
<feature type="domain" description="BAH" evidence="5">
    <location>
        <begin position="271"/>
        <end position="390"/>
    </location>
</feature>
<dbReference type="InterPro" id="IPR019787">
    <property type="entry name" value="Znf_PHD-finger"/>
</dbReference>
<feature type="region of interest" description="Disordered" evidence="4">
    <location>
        <begin position="1428"/>
        <end position="1486"/>
    </location>
</feature>
<feature type="domain" description="PHD-type" evidence="6">
    <location>
        <begin position="1104"/>
        <end position="1245"/>
    </location>
</feature>
<feature type="compositionally biased region" description="Pro residues" evidence="4">
    <location>
        <begin position="1659"/>
        <end position="1680"/>
    </location>
</feature>
<feature type="compositionally biased region" description="Basic and acidic residues" evidence="4">
    <location>
        <begin position="1083"/>
        <end position="1094"/>
    </location>
</feature>
<evidence type="ECO:0000256" key="3">
    <source>
        <dbReference type="ARBA" id="ARBA00022833"/>
    </source>
</evidence>
<evidence type="ECO:0000313" key="8">
    <source>
        <dbReference type="Proteomes" id="UP001310594"/>
    </source>
</evidence>
<dbReference type="PROSITE" id="PS51805">
    <property type="entry name" value="EPHD"/>
    <property type="match status" value="1"/>
</dbReference>
<dbReference type="Pfam" id="PF01426">
    <property type="entry name" value="BAH"/>
    <property type="match status" value="1"/>
</dbReference>
<dbReference type="Pfam" id="PF13832">
    <property type="entry name" value="zf-HC5HC2H_2"/>
    <property type="match status" value="1"/>
</dbReference>
<feature type="region of interest" description="Disordered" evidence="4">
    <location>
        <begin position="1074"/>
        <end position="1094"/>
    </location>
</feature>
<dbReference type="CDD" id="cd15497">
    <property type="entry name" value="PHD1_Snt2p_like"/>
    <property type="match status" value="1"/>
</dbReference>
<feature type="compositionally biased region" description="Polar residues" evidence="4">
    <location>
        <begin position="216"/>
        <end position="230"/>
    </location>
</feature>
<dbReference type="GO" id="GO:0048189">
    <property type="term" value="C:Lid2 complex"/>
    <property type="evidence" value="ECO:0007669"/>
    <property type="project" value="TreeGrafter"/>
</dbReference>
<dbReference type="InterPro" id="IPR001025">
    <property type="entry name" value="BAH_dom"/>
</dbReference>
<feature type="region of interest" description="Disordered" evidence="4">
    <location>
        <begin position="941"/>
        <end position="990"/>
    </location>
</feature>
<feature type="compositionally biased region" description="Polar residues" evidence="4">
    <location>
        <begin position="1812"/>
        <end position="1831"/>
    </location>
</feature>
<feature type="compositionally biased region" description="Pro residues" evidence="4">
    <location>
        <begin position="975"/>
        <end position="990"/>
    </location>
</feature>
<feature type="compositionally biased region" description="Low complexity" evidence="4">
    <location>
        <begin position="192"/>
        <end position="204"/>
    </location>
</feature>
<evidence type="ECO:0000259" key="5">
    <source>
        <dbReference type="PROSITE" id="PS51038"/>
    </source>
</evidence>
<feature type="compositionally biased region" description="Acidic residues" evidence="4">
    <location>
        <begin position="497"/>
        <end position="510"/>
    </location>
</feature>
<feature type="region of interest" description="Disordered" evidence="4">
    <location>
        <begin position="1497"/>
        <end position="1516"/>
    </location>
</feature>
<dbReference type="InterPro" id="IPR029617">
    <property type="entry name" value="Snt2"/>
</dbReference>
<feature type="region of interest" description="Disordered" evidence="4">
    <location>
        <begin position="482"/>
        <end position="524"/>
    </location>
</feature>
<sequence length="1901" mass="209114">MASTEHPENEGGSSTDDGSGAPRPGLNVPPTAADRVPSPYASFAMSTPSFQAVNARAAPQFTALSGGGARPTPPAGAPSAGVHNSGSPAVTPSGPRPAQTANVQALPPHMQTLDGTMDDAATYGTRSRNRNTADSRVNYAEDQEMDFEYTSALTTSKRKTQKAYENAAQLPALGEIRRADDTSRTSFGSPNSTPVPASAAAPTASKKRKAAAATLQHAQTPPVSAPTGSVATRKPATYPSAGSTRETNVMTFTKHKSCLNKKGELVADDGTRLAINDHVYLVCEPPGEPYYLCRIMEFLHTNSDNPASPVDALRVNWYYRPRDVQRFNSDTRLLYGTMHSDICPIASLRGKCMIKHRSEIEDLELYRKERDSFYFVQIFDRFIRRWYECIPVSQIINVPEKVKKALDERWKFVVVEVGRVKELTSAVKTCKRCAKYCASHDSVDCAICKTSYHMNCVQPPLPKKPSRGFAWACGPCSRASERKHEAHGTPNASGDITEAEEEVVGDEEQPEISNDSTRAPSPAADEIMAPQHPATEAEVALAKMWPMRYLGIHCRVEDALQYDDRAIYPRASSRLGPRHQANTNMWHGRPVELIKPAEIKKKYNKGSSSHKKDGKLTKETVAAIEAERDEKARRPKWVQDEPQGYVARGEDYPNDDPRCTAKLLFKMPERGPLAQEIAFVTDYVVKAKPMCRTIGVPSFGVNFLDKVMELLTAYNYNVTAALDKLKTMDRKRDLHEPILTKQELAKFEEGVAKYGSEHRLVRLHMKTTLPHSDIVRFYYLWKKTPKGREVWGNYGGRKKTKGRIENDSGAKLQAEMANEGDDSAFDNDKAMRRHHGFQCKFCHTTHARQWRKAPLVAPGQIAITEGKTGKEKSVKLLLALCLRCAGLWRKYAIQWEDMDEAKKVGQGGGRAPKRRIDEELLREIALANDAANFPPPEQLGFLPSVEFGDEPPKKKSKFDAVTYPLEPPKKKEKPPPPPKEPTPPPPPIIPNQPTWKVLPCAVCKGMVDTIACAHCKLTVHRRCFGVKEGEGVRTDGTLNWVCEQCQNDRHPEVSTDYACCLCLTEETQVDLVEPPKVSHKKKTDREREKERMEKELSDNMRMEYRNRQLALNHPLMPREPLKKTTGNNWVHVQCAVWAPEIRFSNVQKLEVAEGFQLIPPARYEAVCKLCKNKDHNNKLQEDAGACVSCHQCHANFHASCAFEAGYQFGFDVTPVKGSRKDQVTTATLGTETGSITAAVWCKEHVVKSIVHPMDEVVHESGRTALQTFAENYKQADLTLTGTVRKANMVQLTKDKALQALNTAAGRRESTANSIAAAVRRGARTSIAAAEAKSEAEDITAQMSDVPAVDAERRCVKCKIDVTPRWHTIVRTPPPTPPKSPIQRRLSMTLGEYADLQREKSAVVNGDSDAPPPREQSVLQQILPIMPLAPEDRASNGTPIPTPLTNGDASTNEQAQQSMIAVPSREVPPAQVNGDSQPSQEPADTNDVFHSHALPQFQNPAMTHTPPPEKSENGSKTSHGALEFMCHKCFIKKKVDPTPSPPPKPVVPAVLSPPRQFPLQLDWSRPPTSRDGPIRMPWDDPPRMSQPPPPPPPQTNGIAPSPAPAPANYPPPPPSQGSGYPPYGQQPNGYHQPAPPPPQHHGAPHGAPPVHQRQPSWGYGPPPQQQGYVQPPPHQQQPPQQPYTHQAPPRHQSFGQQPPQQYGQPPPRPSPIVNYPPASMSMPNGAHSPHVGQAPLQSPTHMYEPPAPYGAYGPPQPPRRTESPFSAQLPPIGQPLHSSPQGTFARPEMMNGQHGPPQPHPPPQAQPPHMYNGQHSQGPPAQTQIRPFSHQEQQQAPAPQGGAAHSTGQQAQHAQHAQHAVQTEHGGQEAQHAGPATPRDAQGNGDGIIGASASPHLSNLLQ</sequence>
<feature type="compositionally biased region" description="Polar residues" evidence="4">
    <location>
        <begin position="124"/>
        <end position="135"/>
    </location>
</feature>
<dbReference type="InterPro" id="IPR034732">
    <property type="entry name" value="EPHD"/>
</dbReference>
<dbReference type="PANTHER" id="PTHR47672:SF1">
    <property type="entry name" value="E3 UBIQUITIN-PROTEIN LIGASE SNT2"/>
    <property type="match status" value="1"/>
</dbReference>
<keyword evidence="1" id="KW-0479">Metal-binding</keyword>
<dbReference type="FunFam" id="2.30.30.490:FF:000018">
    <property type="entry name" value="Lid2 complex component snt2"/>
    <property type="match status" value="1"/>
</dbReference>
<feature type="region of interest" description="Disordered" evidence="4">
    <location>
        <begin position="1556"/>
        <end position="1901"/>
    </location>
</feature>
<dbReference type="SMART" id="SM00439">
    <property type="entry name" value="BAH"/>
    <property type="match status" value="1"/>
</dbReference>
<dbReference type="GO" id="GO:0008270">
    <property type="term" value="F:zinc ion binding"/>
    <property type="evidence" value="ECO:0007669"/>
    <property type="project" value="UniProtKB-KW"/>
</dbReference>
<keyword evidence="3" id="KW-0862">Zinc</keyword>
<feature type="compositionally biased region" description="Pro residues" evidence="4">
    <location>
        <begin position="1583"/>
        <end position="1593"/>
    </location>
</feature>
<dbReference type="Gene3D" id="2.30.30.490">
    <property type="match status" value="1"/>
</dbReference>
<keyword evidence="2" id="KW-0863">Zinc-finger</keyword>
<gene>
    <name evidence="7" type="primary">SNT2</name>
    <name evidence="7" type="ORF">LTR97_007189</name>
</gene>
<feature type="compositionally biased region" description="Polar residues" evidence="4">
    <location>
        <begin position="1472"/>
        <end position="1482"/>
    </location>
</feature>
<dbReference type="Pfam" id="PF00628">
    <property type="entry name" value="PHD"/>
    <property type="match status" value="1"/>
</dbReference>
<protein>
    <submittedName>
        <fullName evidence="7">PHD type zinc finger protein with BAH domain-containing protein</fullName>
    </submittedName>
</protein>
<proteinExistence type="predicted"/>
<accession>A0AAN7W4B9</accession>
<feature type="compositionally biased region" description="Low complexity" evidence="4">
    <location>
        <begin position="1639"/>
        <end position="1658"/>
    </location>
</feature>
<dbReference type="PANTHER" id="PTHR47672">
    <property type="entry name" value="E3 UBIQUITIN-PROTEIN LIGASE SNT2"/>
    <property type="match status" value="1"/>
</dbReference>
<feature type="compositionally biased region" description="Pro residues" evidence="4">
    <location>
        <begin position="1795"/>
        <end position="1805"/>
    </location>
</feature>
<feature type="compositionally biased region" description="Low complexity" evidence="4">
    <location>
        <begin position="1615"/>
        <end position="1631"/>
    </location>
</feature>
<dbReference type="Gene3D" id="3.30.40.10">
    <property type="entry name" value="Zinc/RING finger domain, C3HC4 (zinc finger)"/>
    <property type="match status" value="3"/>
</dbReference>
<feature type="region of interest" description="Disordered" evidence="4">
    <location>
        <begin position="1"/>
        <end position="42"/>
    </location>
</feature>
<feature type="compositionally biased region" description="Polar residues" evidence="4">
    <location>
        <begin position="1434"/>
        <end position="1458"/>
    </location>
</feature>
<organism evidence="7 8">
    <name type="scientific">Elasticomyces elasticus</name>
    <dbReference type="NCBI Taxonomy" id="574655"/>
    <lineage>
        <taxon>Eukaryota</taxon>
        <taxon>Fungi</taxon>
        <taxon>Dikarya</taxon>
        <taxon>Ascomycota</taxon>
        <taxon>Pezizomycotina</taxon>
        <taxon>Dothideomycetes</taxon>
        <taxon>Dothideomycetidae</taxon>
        <taxon>Mycosphaerellales</taxon>
        <taxon>Teratosphaeriaceae</taxon>
        <taxon>Elasticomyces</taxon>
    </lineage>
</organism>
<dbReference type="GO" id="GO:0036205">
    <property type="term" value="P:histone catabolic process"/>
    <property type="evidence" value="ECO:0007669"/>
    <property type="project" value="TreeGrafter"/>
</dbReference>
<dbReference type="InterPro" id="IPR043151">
    <property type="entry name" value="BAH_sf"/>
</dbReference>
<comment type="caution">
    <text evidence="7">The sequence shown here is derived from an EMBL/GenBank/DDBJ whole genome shotgun (WGS) entry which is preliminary data.</text>
</comment>
<dbReference type="Proteomes" id="UP001310594">
    <property type="component" value="Unassembled WGS sequence"/>
</dbReference>
<dbReference type="EMBL" id="JAVRQU010000010">
    <property type="protein sequence ID" value="KAK5698228.1"/>
    <property type="molecule type" value="Genomic_DNA"/>
</dbReference>
<dbReference type="GO" id="GO:0003682">
    <property type="term" value="F:chromatin binding"/>
    <property type="evidence" value="ECO:0007669"/>
    <property type="project" value="InterPro"/>
</dbReference>
<evidence type="ECO:0000256" key="2">
    <source>
        <dbReference type="ARBA" id="ARBA00022771"/>
    </source>
</evidence>
<feature type="region of interest" description="Disordered" evidence="4">
    <location>
        <begin position="62"/>
        <end position="139"/>
    </location>
</feature>
<feature type="compositionally biased region" description="Pro residues" evidence="4">
    <location>
        <begin position="1600"/>
        <end position="1614"/>
    </location>
</feature>
<dbReference type="SMART" id="SM00249">
    <property type="entry name" value="PHD"/>
    <property type="match status" value="3"/>
</dbReference>
<feature type="compositionally biased region" description="Low complexity" evidence="4">
    <location>
        <begin position="1832"/>
        <end position="1859"/>
    </location>
</feature>
<name>A0AAN7W4B9_9PEZI</name>
<dbReference type="PROSITE" id="PS51038">
    <property type="entry name" value="BAH"/>
    <property type="match status" value="1"/>
</dbReference>
<dbReference type="SUPFAM" id="SSF57903">
    <property type="entry name" value="FYVE/PHD zinc finger"/>
    <property type="match status" value="2"/>
</dbReference>